<dbReference type="EMBL" id="LIAE01006331">
    <property type="protein sequence ID" value="PAV91170.1"/>
    <property type="molecule type" value="Genomic_DNA"/>
</dbReference>
<evidence type="ECO:0000256" key="11">
    <source>
        <dbReference type="ARBA" id="ARBA00022842"/>
    </source>
</evidence>
<comment type="caution">
    <text evidence="18">The sequence shown here is derived from an EMBL/GenBank/DDBJ whole genome shotgun (WGS) entry which is preliminary data.</text>
</comment>
<evidence type="ECO:0000256" key="8">
    <source>
        <dbReference type="ARBA" id="ARBA00022723"/>
    </source>
</evidence>
<dbReference type="GO" id="GO:0005524">
    <property type="term" value="F:ATP binding"/>
    <property type="evidence" value="ECO:0007669"/>
    <property type="project" value="UniProtKB-KW"/>
</dbReference>
<dbReference type="EC" id="2.7.7.19" evidence="5"/>
<dbReference type="GO" id="GO:1990817">
    <property type="term" value="F:poly(A) RNA polymerase activity"/>
    <property type="evidence" value="ECO:0007669"/>
    <property type="project" value="UniProtKB-EC"/>
</dbReference>
<keyword evidence="10" id="KW-0067">ATP-binding</keyword>
<comment type="subcellular location">
    <subcellularLocation>
        <location evidence="3">Nucleus</location>
    </subcellularLocation>
</comment>
<dbReference type="FunFam" id="1.10.1410.10:FF:000001">
    <property type="entry name" value="Putative poly(A) polymerase gamma"/>
    <property type="match status" value="1"/>
</dbReference>
<dbReference type="Pfam" id="PF04928">
    <property type="entry name" value="PAP_central"/>
    <property type="match status" value="1"/>
</dbReference>
<evidence type="ECO:0000256" key="12">
    <source>
        <dbReference type="ARBA" id="ARBA00023242"/>
    </source>
</evidence>
<protein>
    <recommendedName>
        <fullName evidence="5">polynucleotide adenylyltransferase</fullName>
        <ecNumber evidence="5">2.7.7.19</ecNumber>
    </recommendedName>
</protein>
<keyword evidence="8" id="KW-0479">Metal-binding</keyword>
<evidence type="ECO:0000256" key="4">
    <source>
        <dbReference type="ARBA" id="ARBA00010912"/>
    </source>
</evidence>
<dbReference type="Pfam" id="PF04926">
    <property type="entry name" value="PAP_RNA-bind"/>
    <property type="match status" value="1"/>
</dbReference>
<keyword evidence="12" id="KW-0539">Nucleus</keyword>
<keyword evidence="9" id="KW-0547">Nucleotide-binding</keyword>
<evidence type="ECO:0000256" key="9">
    <source>
        <dbReference type="ARBA" id="ARBA00022741"/>
    </source>
</evidence>
<keyword evidence="7" id="KW-0808">Transferase</keyword>
<feature type="domain" description="Poly(A) polymerase nucleotidyltransferase" evidence="17">
    <location>
        <begin position="109"/>
        <end position="302"/>
    </location>
</feature>
<evidence type="ECO:0000259" key="15">
    <source>
        <dbReference type="Pfam" id="PF04926"/>
    </source>
</evidence>
<dbReference type="STRING" id="2018661.A0A2A2LYC0"/>
<feature type="compositionally biased region" description="Polar residues" evidence="14">
    <location>
        <begin position="617"/>
        <end position="626"/>
    </location>
</feature>
<dbReference type="InterPro" id="IPR048840">
    <property type="entry name" value="PolA_pol_NTPase"/>
</dbReference>
<reference evidence="18 19" key="1">
    <citation type="journal article" date="2017" name="Curr. Biol.">
        <title>Genome architecture and evolution of a unichromosomal asexual nematode.</title>
        <authorList>
            <person name="Fradin H."/>
            <person name="Zegar C."/>
            <person name="Gutwein M."/>
            <person name="Lucas J."/>
            <person name="Kovtun M."/>
            <person name="Corcoran D."/>
            <person name="Baugh L.R."/>
            <person name="Kiontke K."/>
            <person name="Gunsalus K."/>
            <person name="Fitch D.H."/>
            <person name="Piano F."/>
        </authorList>
    </citation>
    <scope>NUCLEOTIDE SEQUENCE [LARGE SCALE GENOMIC DNA]</scope>
    <source>
        <strain evidence="18">PF1309</strain>
    </source>
</reference>
<dbReference type="OrthoDB" id="412748at2759"/>
<feature type="domain" description="Poly(A) polymerase central" evidence="16">
    <location>
        <begin position="307"/>
        <end position="457"/>
    </location>
</feature>
<evidence type="ECO:0000256" key="6">
    <source>
        <dbReference type="ARBA" id="ARBA00022664"/>
    </source>
</evidence>
<dbReference type="CDD" id="cd05402">
    <property type="entry name" value="NT_PAP_TUTase"/>
    <property type="match status" value="1"/>
</dbReference>
<feature type="domain" description="Poly(A) polymerase RNA-binding" evidence="15">
    <location>
        <begin position="459"/>
        <end position="603"/>
    </location>
</feature>
<gene>
    <name evidence="18" type="ORF">WR25_19233</name>
</gene>
<dbReference type="InterPro" id="IPR011068">
    <property type="entry name" value="NuclTrfase_I-like_C"/>
</dbReference>
<name>A0A2A2LYC0_9BILA</name>
<dbReference type="PANTHER" id="PTHR10682:SF10">
    <property type="entry name" value="POLYNUCLEOTIDE ADENYLYLTRANSFERASE"/>
    <property type="match status" value="1"/>
</dbReference>
<evidence type="ECO:0000313" key="18">
    <source>
        <dbReference type="EMBL" id="PAV91170.1"/>
    </source>
</evidence>
<keyword evidence="11" id="KW-0460">Magnesium</keyword>
<evidence type="ECO:0000256" key="10">
    <source>
        <dbReference type="ARBA" id="ARBA00022840"/>
    </source>
</evidence>
<evidence type="ECO:0000256" key="13">
    <source>
        <dbReference type="ARBA" id="ARBA00048830"/>
    </source>
</evidence>
<dbReference type="SUPFAM" id="SSF55003">
    <property type="entry name" value="PAP/Archaeal CCA-adding enzyme, C-terminal domain"/>
    <property type="match status" value="1"/>
</dbReference>
<evidence type="ECO:0000256" key="3">
    <source>
        <dbReference type="ARBA" id="ARBA00004123"/>
    </source>
</evidence>
<evidence type="ECO:0000313" key="19">
    <source>
        <dbReference type="Proteomes" id="UP000218231"/>
    </source>
</evidence>
<evidence type="ECO:0000259" key="17">
    <source>
        <dbReference type="Pfam" id="PF20750"/>
    </source>
</evidence>
<dbReference type="GO" id="GO:0046872">
    <property type="term" value="F:metal ion binding"/>
    <property type="evidence" value="ECO:0007669"/>
    <property type="project" value="UniProtKB-KW"/>
</dbReference>
<dbReference type="AlphaFoldDB" id="A0A2A2LYC0"/>
<feature type="region of interest" description="Disordered" evidence="14">
    <location>
        <begin position="610"/>
        <end position="659"/>
    </location>
</feature>
<dbReference type="Proteomes" id="UP000218231">
    <property type="component" value="Unassembled WGS sequence"/>
</dbReference>
<feature type="compositionally biased region" description="Low complexity" evidence="14">
    <location>
        <begin position="628"/>
        <end position="655"/>
    </location>
</feature>
<dbReference type="GO" id="GO:0005634">
    <property type="term" value="C:nucleus"/>
    <property type="evidence" value="ECO:0007669"/>
    <property type="project" value="UniProtKB-SubCell"/>
</dbReference>
<dbReference type="SUPFAM" id="SSF81301">
    <property type="entry name" value="Nucleotidyltransferase"/>
    <property type="match status" value="1"/>
</dbReference>
<dbReference type="Gene3D" id="3.30.70.590">
    <property type="entry name" value="Poly(A) polymerase predicted RNA binding domain"/>
    <property type="match status" value="1"/>
</dbReference>
<evidence type="ECO:0000256" key="7">
    <source>
        <dbReference type="ARBA" id="ARBA00022679"/>
    </source>
</evidence>
<evidence type="ECO:0000256" key="1">
    <source>
        <dbReference type="ARBA" id="ARBA00001936"/>
    </source>
</evidence>
<dbReference type="InterPro" id="IPR043519">
    <property type="entry name" value="NT_sf"/>
</dbReference>
<comment type="similarity">
    <text evidence="4">Belongs to the poly(A) polymerase family.</text>
</comment>
<accession>A0A2A2LYC0</accession>
<dbReference type="FunFam" id="3.30.460.10:FF:000002">
    <property type="entry name" value="Poly(A) polymerase alpha, putative"/>
    <property type="match status" value="1"/>
</dbReference>
<dbReference type="PANTHER" id="PTHR10682">
    <property type="entry name" value="POLY A POLYMERASE"/>
    <property type="match status" value="1"/>
</dbReference>
<proteinExistence type="inferred from homology"/>
<dbReference type="Gene3D" id="3.30.460.10">
    <property type="entry name" value="Beta Polymerase, domain 2"/>
    <property type="match status" value="1"/>
</dbReference>
<dbReference type="InterPro" id="IPR007010">
    <property type="entry name" value="PolA_pol_RNA-bd_dom"/>
</dbReference>
<comment type="catalytic activity">
    <reaction evidence="13">
        <text>RNA(n) + ATP = RNA(n)-3'-adenine ribonucleotide + diphosphate</text>
        <dbReference type="Rhea" id="RHEA:11332"/>
        <dbReference type="Rhea" id="RHEA-COMP:14527"/>
        <dbReference type="Rhea" id="RHEA-COMP:17347"/>
        <dbReference type="ChEBI" id="CHEBI:30616"/>
        <dbReference type="ChEBI" id="CHEBI:33019"/>
        <dbReference type="ChEBI" id="CHEBI:140395"/>
        <dbReference type="ChEBI" id="CHEBI:173115"/>
        <dbReference type="EC" id="2.7.7.19"/>
    </reaction>
</comment>
<keyword evidence="6" id="KW-0507">mRNA processing</keyword>
<evidence type="ECO:0000256" key="5">
    <source>
        <dbReference type="ARBA" id="ARBA00012388"/>
    </source>
</evidence>
<comment type="cofactor">
    <cofactor evidence="1">
        <name>Mn(2+)</name>
        <dbReference type="ChEBI" id="CHEBI:29035"/>
    </cofactor>
</comment>
<dbReference type="SUPFAM" id="SSF81631">
    <property type="entry name" value="PAP/OAS1 substrate-binding domain"/>
    <property type="match status" value="1"/>
</dbReference>
<organism evidence="18 19">
    <name type="scientific">Diploscapter pachys</name>
    <dbReference type="NCBI Taxonomy" id="2018661"/>
    <lineage>
        <taxon>Eukaryota</taxon>
        <taxon>Metazoa</taxon>
        <taxon>Ecdysozoa</taxon>
        <taxon>Nematoda</taxon>
        <taxon>Chromadorea</taxon>
        <taxon>Rhabditida</taxon>
        <taxon>Rhabditina</taxon>
        <taxon>Rhabditomorpha</taxon>
        <taxon>Rhabditoidea</taxon>
        <taxon>Rhabditidae</taxon>
        <taxon>Diploscapter</taxon>
    </lineage>
</organism>
<comment type="cofactor">
    <cofactor evidence="2">
        <name>Mg(2+)</name>
        <dbReference type="ChEBI" id="CHEBI:18420"/>
    </cofactor>
</comment>
<dbReference type="GO" id="GO:0031123">
    <property type="term" value="P:RNA 3'-end processing"/>
    <property type="evidence" value="ECO:0007669"/>
    <property type="project" value="InterPro"/>
</dbReference>
<evidence type="ECO:0000256" key="14">
    <source>
        <dbReference type="SAM" id="MobiDB-lite"/>
    </source>
</evidence>
<evidence type="ECO:0000256" key="2">
    <source>
        <dbReference type="ARBA" id="ARBA00001946"/>
    </source>
</evidence>
<dbReference type="InterPro" id="IPR007012">
    <property type="entry name" value="PolA_pol_cen_dom"/>
</dbReference>
<keyword evidence="19" id="KW-1185">Reference proteome</keyword>
<dbReference type="Gene3D" id="1.10.1410.10">
    <property type="match status" value="1"/>
</dbReference>
<feature type="region of interest" description="Disordered" evidence="14">
    <location>
        <begin position="786"/>
        <end position="812"/>
    </location>
</feature>
<sequence>MSIGLAIIPPMFGAGLIIPIPIPLIIGPRIGPPPYSCAPRPISGRIGGYGAIPRRSFRCKYRLLEKQVNSRSMFTLESLSRFFSLIGGMSASSGQGSSSDLSDVTPQLGVSQPISIARPDERDKKLTNDLMDCLVKLNILESQQELANRIEVLRKVNSLVKEWVKRVSIAKQVPPEQLDKVGGKLFTFGSYRLGTHTRGADIDSLAVAPRHVDRSDFFGLFYQMLREDPEVSELHSVEDAFVPVIKLKYSNIELDILFARLAEREIPDDMELKDDMLLVNLDEKSIRSLNGCRVADQILRLVPRPDTFSLTLRAVKLWAKTHGVYSNILGFFGGVSWAILVARTCQLYPNAAPARLLHKFFFIFSSWEWPHPVILTQMDNPRPELSKLQDLVWDPRVKGSDRYHLMPILTPAFPQQNSTFNVTNSTRQILINEITEAKEITMDIYEGKAEWSKLFERVNFFSRYKHFIMLACSAATESDHLIFCGFVESKIRHLIGILERNVAITLAHINPQQYTPKPSAKPMLHADTNGEAKEESSVSTMWFIGLQFDAVFTNVDLTKEIQQFDIMIKQQHYTMKNHNENMKVDLRYVPQKELEKWLLKEDMKVGRNVRKKKTVSLGGTTDSPRAQPSPSAGPSTSATDTTATCSNATASTNNSGLHRVDSVSSEIAIAQAMATEITGEVTSVIEEAIANNPDGPSQTQQLDAQQTPSLLVTIHCDQPASKVPPVPAAESSIQWMDCTTQSQPSAECGAPTEQNGNDGNVAFLTPSAAATNNNPSDCLQVPTNLRKRKSESVNPMDSGVDEPVGSTDAGSTTSEMEYKCLDEEQQIKKARCCEAITTT</sequence>
<dbReference type="Pfam" id="PF20750">
    <property type="entry name" value="PAP_NTPase"/>
    <property type="match status" value="1"/>
</dbReference>
<dbReference type="GO" id="GO:0006397">
    <property type="term" value="P:mRNA processing"/>
    <property type="evidence" value="ECO:0007669"/>
    <property type="project" value="UniProtKB-KW"/>
</dbReference>
<dbReference type="GO" id="GO:0003723">
    <property type="term" value="F:RNA binding"/>
    <property type="evidence" value="ECO:0007669"/>
    <property type="project" value="InterPro"/>
</dbReference>
<evidence type="ECO:0000259" key="16">
    <source>
        <dbReference type="Pfam" id="PF04928"/>
    </source>
</evidence>